<feature type="domain" description="C-type lectin" evidence="2">
    <location>
        <begin position="395"/>
        <end position="519"/>
    </location>
</feature>
<accession>A0ABP0EZ24</accession>
<sequence length="524" mass="58618">MKYGALEFGISICFILSFLHFAASTSIENALIGQWREVYSGSGYYYILTHKKTFQQARDECRGYGGDLAVRVKNLPLRTTLYLIFNFDNAWIGLMKEGNSWRWLDKTASTTDDIYWIPNPEQPSNSGGNENCGEIIDEYHLLTNDAPCSVNRYGLCEHNRQGYAAGNGYRYMLTSKGTWTNTRSECINYGGDLAVDGMQEFHYRAPIQQALGFDRAWIGLRDLIGGGKDWVWADPMITSSTSENTHWIQNPLQPSNSGGNEECGEILLEYDLRTNDRACSAEANGLCEIPIITSYGGDLAVRVKDLPLRSTLYLIFNFDNAWIGLTKEGNSWRWLDKTASTTDNIHWIPNPEQPSNSGGNENCGEIIDEYHLLTKDAPCSVTRYGLCEHNRQGYAAGNGYRYMLTSKGTWTNTRSECINYGGDLAAVGMQDFYIRSPIQQALGFDGAWIGLRDLIGGGKDWVWADPMVTSSTSENTHWIQNPLQPSNSGGNEECGEILLEYDLRTNDRACSAETNGLCEIPIIT</sequence>
<dbReference type="Proteomes" id="UP001642483">
    <property type="component" value="Unassembled WGS sequence"/>
</dbReference>
<comment type="caution">
    <text evidence="3">The sequence shown here is derived from an EMBL/GenBank/DDBJ whole genome shotgun (WGS) entry which is preliminary data.</text>
</comment>
<feature type="domain" description="C-type lectin" evidence="2">
    <location>
        <begin position="39"/>
        <end position="157"/>
    </location>
</feature>
<dbReference type="EMBL" id="CAWYQH010000001">
    <property type="protein sequence ID" value="CAK8671638.1"/>
    <property type="molecule type" value="Genomic_DNA"/>
</dbReference>
<dbReference type="InterPro" id="IPR016187">
    <property type="entry name" value="CTDL_fold"/>
</dbReference>
<feature type="signal peptide" evidence="1">
    <location>
        <begin position="1"/>
        <end position="24"/>
    </location>
</feature>
<protein>
    <recommendedName>
        <fullName evidence="2">C-type lectin domain-containing protein</fullName>
    </recommendedName>
</protein>
<dbReference type="CDD" id="cd00037">
    <property type="entry name" value="CLECT"/>
    <property type="match status" value="2"/>
</dbReference>
<dbReference type="SMART" id="SM00034">
    <property type="entry name" value="CLECT"/>
    <property type="match status" value="3"/>
</dbReference>
<dbReference type="PANTHER" id="PTHR22803">
    <property type="entry name" value="MANNOSE, PHOSPHOLIPASE, LECTIN RECEPTOR RELATED"/>
    <property type="match status" value="1"/>
</dbReference>
<reference evidence="3 4" key="1">
    <citation type="submission" date="2024-02" db="EMBL/GenBank/DDBJ databases">
        <authorList>
            <person name="Daric V."/>
            <person name="Darras S."/>
        </authorList>
    </citation>
    <scope>NUCLEOTIDE SEQUENCE [LARGE SCALE GENOMIC DNA]</scope>
</reference>
<dbReference type="Pfam" id="PF00059">
    <property type="entry name" value="Lectin_C"/>
    <property type="match status" value="4"/>
</dbReference>
<feature type="chain" id="PRO_5045194598" description="C-type lectin domain-containing protein" evidence="1">
    <location>
        <begin position="25"/>
        <end position="524"/>
    </location>
</feature>
<feature type="domain" description="C-type lectin" evidence="2">
    <location>
        <begin position="287"/>
        <end position="388"/>
    </location>
</feature>
<evidence type="ECO:0000313" key="3">
    <source>
        <dbReference type="EMBL" id="CAK8671638.1"/>
    </source>
</evidence>
<dbReference type="InterPro" id="IPR001304">
    <property type="entry name" value="C-type_lectin-like"/>
</dbReference>
<evidence type="ECO:0000259" key="2">
    <source>
        <dbReference type="PROSITE" id="PS50041"/>
    </source>
</evidence>
<proteinExistence type="predicted"/>
<dbReference type="Gene3D" id="3.10.100.10">
    <property type="entry name" value="Mannose-Binding Protein A, subunit A"/>
    <property type="match status" value="4"/>
</dbReference>
<name>A0ABP0EZ24_CLALP</name>
<dbReference type="InterPro" id="IPR016186">
    <property type="entry name" value="C-type_lectin-like/link_sf"/>
</dbReference>
<keyword evidence="4" id="KW-1185">Reference proteome</keyword>
<dbReference type="SUPFAM" id="SSF56436">
    <property type="entry name" value="C-type lectin-like"/>
    <property type="match status" value="4"/>
</dbReference>
<dbReference type="InterPro" id="IPR050111">
    <property type="entry name" value="C-type_lectin/snaclec_domain"/>
</dbReference>
<gene>
    <name evidence="3" type="ORF">CVLEPA_LOCUS686</name>
</gene>
<dbReference type="PROSITE" id="PS50041">
    <property type="entry name" value="C_TYPE_LECTIN_2"/>
    <property type="match status" value="4"/>
</dbReference>
<feature type="domain" description="C-type lectin" evidence="2">
    <location>
        <begin position="164"/>
        <end position="288"/>
    </location>
</feature>
<keyword evidence="1" id="KW-0732">Signal</keyword>
<organism evidence="3 4">
    <name type="scientific">Clavelina lepadiformis</name>
    <name type="common">Light-bulb sea squirt</name>
    <name type="synonym">Ascidia lepadiformis</name>
    <dbReference type="NCBI Taxonomy" id="159417"/>
    <lineage>
        <taxon>Eukaryota</taxon>
        <taxon>Metazoa</taxon>
        <taxon>Chordata</taxon>
        <taxon>Tunicata</taxon>
        <taxon>Ascidiacea</taxon>
        <taxon>Aplousobranchia</taxon>
        <taxon>Clavelinidae</taxon>
        <taxon>Clavelina</taxon>
    </lineage>
</organism>
<evidence type="ECO:0000256" key="1">
    <source>
        <dbReference type="SAM" id="SignalP"/>
    </source>
</evidence>
<evidence type="ECO:0000313" key="4">
    <source>
        <dbReference type="Proteomes" id="UP001642483"/>
    </source>
</evidence>